<protein>
    <submittedName>
        <fullName evidence="1">Uncharacterized protein</fullName>
    </submittedName>
</protein>
<evidence type="ECO:0000313" key="2">
    <source>
        <dbReference type="Proteomes" id="UP000322667"/>
    </source>
</evidence>
<gene>
    <name evidence="1" type="ORF">ES332_A01G134500v1</name>
</gene>
<name>A0A5D2RSC8_GOSTO</name>
<proteinExistence type="predicted"/>
<dbReference type="EMBL" id="CM017610">
    <property type="protein sequence ID" value="TYI42948.1"/>
    <property type="molecule type" value="Genomic_DNA"/>
</dbReference>
<organism evidence="1 2">
    <name type="scientific">Gossypium tomentosum</name>
    <name type="common">Hawaiian cotton</name>
    <name type="synonym">Gossypium sandvicense</name>
    <dbReference type="NCBI Taxonomy" id="34277"/>
    <lineage>
        <taxon>Eukaryota</taxon>
        <taxon>Viridiplantae</taxon>
        <taxon>Streptophyta</taxon>
        <taxon>Embryophyta</taxon>
        <taxon>Tracheophyta</taxon>
        <taxon>Spermatophyta</taxon>
        <taxon>Magnoliopsida</taxon>
        <taxon>eudicotyledons</taxon>
        <taxon>Gunneridae</taxon>
        <taxon>Pentapetalae</taxon>
        <taxon>rosids</taxon>
        <taxon>malvids</taxon>
        <taxon>Malvales</taxon>
        <taxon>Malvaceae</taxon>
        <taxon>Malvoideae</taxon>
        <taxon>Gossypium</taxon>
    </lineage>
</organism>
<keyword evidence="2" id="KW-1185">Reference proteome</keyword>
<evidence type="ECO:0000313" key="1">
    <source>
        <dbReference type="EMBL" id="TYI42948.1"/>
    </source>
</evidence>
<accession>A0A5D2RSC8</accession>
<reference evidence="1 2" key="1">
    <citation type="submission" date="2019-07" db="EMBL/GenBank/DDBJ databases">
        <title>WGS assembly of Gossypium tomentosum.</title>
        <authorList>
            <person name="Chen Z.J."/>
            <person name="Sreedasyam A."/>
            <person name="Ando A."/>
            <person name="Song Q."/>
            <person name="De L."/>
            <person name="Hulse-Kemp A."/>
            <person name="Ding M."/>
            <person name="Ye W."/>
            <person name="Kirkbride R."/>
            <person name="Jenkins J."/>
            <person name="Plott C."/>
            <person name="Lovell J."/>
            <person name="Lin Y.-M."/>
            <person name="Vaughn R."/>
            <person name="Liu B."/>
            <person name="Li W."/>
            <person name="Simpson S."/>
            <person name="Scheffler B."/>
            <person name="Saski C."/>
            <person name="Grover C."/>
            <person name="Hu G."/>
            <person name="Conover J."/>
            <person name="Carlson J."/>
            <person name="Shu S."/>
            <person name="Boston L."/>
            <person name="Williams M."/>
            <person name="Peterson D."/>
            <person name="Mcgee K."/>
            <person name="Jones D."/>
            <person name="Wendel J."/>
            <person name="Stelly D."/>
            <person name="Grimwood J."/>
            <person name="Schmutz J."/>
        </authorList>
    </citation>
    <scope>NUCLEOTIDE SEQUENCE [LARGE SCALE GENOMIC DNA]</scope>
    <source>
        <strain evidence="1">7179.01</strain>
    </source>
</reference>
<sequence length="83" mass="9198">MREKGHFPFFGFDFIEGEETSTTLSRGSGQCGCRWSFWCNGTRGAEPLALDVPTKHVGGVRHEGDSETLGFLNYFRLLGLLGL</sequence>
<dbReference type="AlphaFoldDB" id="A0A5D2RSC8"/>
<dbReference type="Proteomes" id="UP000322667">
    <property type="component" value="Chromosome A01"/>
</dbReference>